<feature type="region of interest" description="Disordered" evidence="1">
    <location>
        <begin position="151"/>
        <end position="173"/>
    </location>
</feature>
<sequence>MKIDLVVNDDGPLSRSTNKDSVLQHNTSLSASASSSPPLLVRILETRVTDLATHLRVKFDGNFEIHQRVKMLEDALMQTEEKYPYWSLVHCDHSPSAGHADPFGSSVWTRISSSVSNASSGAVSGEAENSYTTSRFITNYSGNESGSIGALVSRTTTMTTTGDRSKFKDAETESIDRRIKELKEKLLKQ</sequence>
<accession>A0AAD5SYM3</accession>
<feature type="region of interest" description="Disordered" evidence="1">
    <location>
        <begin position="1"/>
        <end position="22"/>
    </location>
</feature>
<keyword evidence="3" id="KW-1185">Reference proteome</keyword>
<feature type="compositionally biased region" description="Basic and acidic residues" evidence="1">
    <location>
        <begin position="163"/>
        <end position="173"/>
    </location>
</feature>
<evidence type="ECO:0000313" key="3">
    <source>
        <dbReference type="Proteomes" id="UP001211907"/>
    </source>
</evidence>
<evidence type="ECO:0000256" key="1">
    <source>
        <dbReference type="SAM" id="MobiDB-lite"/>
    </source>
</evidence>
<proteinExistence type="predicted"/>
<name>A0AAD5SYM3_9FUNG</name>
<protein>
    <submittedName>
        <fullName evidence="2">Uncharacterized protein</fullName>
    </submittedName>
</protein>
<comment type="caution">
    <text evidence="2">The sequence shown here is derived from an EMBL/GenBank/DDBJ whole genome shotgun (WGS) entry which is preliminary data.</text>
</comment>
<dbReference type="Proteomes" id="UP001211907">
    <property type="component" value="Unassembled WGS sequence"/>
</dbReference>
<dbReference type="AlphaFoldDB" id="A0AAD5SYM3"/>
<dbReference type="EMBL" id="JADGJH010001437">
    <property type="protein sequence ID" value="KAJ3113560.1"/>
    <property type="molecule type" value="Genomic_DNA"/>
</dbReference>
<reference evidence="2" key="1">
    <citation type="submission" date="2020-05" db="EMBL/GenBank/DDBJ databases">
        <title>Phylogenomic resolution of chytrid fungi.</title>
        <authorList>
            <person name="Stajich J.E."/>
            <person name="Amses K."/>
            <person name="Simmons R."/>
            <person name="Seto K."/>
            <person name="Myers J."/>
            <person name="Bonds A."/>
            <person name="Quandt C.A."/>
            <person name="Barry K."/>
            <person name="Liu P."/>
            <person name="Grigoriev I."/>
            <person name="Longcore J.E."/>
            <person name="James T.Y."/>
        </authorList>
    </citation>
    <scope>NUCLEOTIDE SEQUENCE</scope>
    <source>
        <strain evidence="2">JEL0513</strain>
    </source>
</reference>
<gene>
    <name evidence="2" type="ORF">HK100_001944</name>
</gene>
<organism evidence="2 3">
    <name type="scientific">Physocladia obscura</name>
    <dbReference type="NCBI Taxonomy" id="109957"/>
    <lineage>
        <taxon>Eukaryota</taxon>
        <taxon>Fungi</taxon>
        <taxon>Fungi incertae sedis</taxon>
        <taxon>Chytridiomycota</taxon>
        <taxon>Chytridiomycota incertae sedis</taxon>
        <taxon>Chytridiomycetes</taxon>
        <taxon>Chytridiales</taxon>
        <taxon>Chytriomycetaceae</taxon>
        <taxon>Physocladia</taxon>
    </lineage>
</organism>
<evidence type="ECO:0000313" key="2">
    <source>
        <dbReference type="EMBL" id="KAJ3113560.1"/>
    </source>
</evidence>